<name>F4CN25_PSEUX</name>
<evidence type="ECO:0000256" key="4">
    <source>
        <dbReference type="NCBIfam" id="TIGR00152"/>
    </source>
</evidence>
<keyword evidence="3 6" id="KW-0418">Kinase</keyword>
<reference evidence="6 7" key="1">
    <citation type="journal article" date="2011" name="J. Bacteriol.">
        <title>Genome sequence of the 1,4-dioxane-degrading Pseudonocardia dioxanivorans strain CB1190.</title>
        <authorList>
            <person name="Sales C.M."/>
            <person name="Mahendra S."/>
            <person name="Grostern A."/>
            <person name="Parales R.E."/>
            <person name="Goodwin L.A."/>
            <person name="Woyke T."/>
            <person name="Nolan M."/>
            <person name="Lapidus A."/>
            <person name="Chertkov O."/>
            <person name="Ovchinnikova G."/>
            <person name="Sczyrba A."/>
            <person name="Alvarez-Cohen L."/>
        </authorList>
    </citation>
    <scope>NUCLEOTIDE SEQUENCE [LARGE SCALE GENOMIC DNA]</scope>
    <source>
        <strain evidence="7">ATCC 55486 / DSM 44775 / JCM 13855 / CB1190</strain>
    </source>
</reference>
<dbReference type="HOGENOM" id="CLU_067032_0_0_11"/>
<dbReference type="GO" id="GO:0004140">
    <property type="term" value="F:dephospho-CoA kinase activity"/>
    <property type="evidence" value="ECO:0007669"/>
    <property type="project" value="UniProtKB-UniRule"/>
</dbReference>
<proteinExistence type="inferred from homology"/>
<dbReference type="Gene3D" id="3.40.50.300">
    <property type="entry name" value="P-loop containing nucleotide triphosphate hydrolases"/>
    <property type="match status" value="1"/>
</dbReference>
<dbReference type="OrthoDB" id="9812943at2"/>
<accession>F4CN25</accession>
<dbReference type="CDD" id="cd02022">
    <property type="entry name" value="DPCK"/>
    <property type="match status" value="1"/>
</dbReference>
<evidence type="ECO:0000256" key="2">
    <source>
        <dbReference type="ARBA" id="ARBA00022840"/>
    </source>
</evidence>
<dbReference type="STRING" id="675635.Psed_3870"/>
<dbReference type="NCBIfam" id="NF002879">
    <property type="entry name" value="PRK03333.1"/>
    <property type="match status" value="1"/>
</dbReference>
<dbReference type="RefSeq" id="WP_013675956.1">
    <property type="nucleotide sequence ID" value="NC_015312.1"/>
</dbReference>
<dbReference type="UniPathway" id="UPA00241">
    <property type="reaction ID" value="UER00356"/>
</dbReference>
<dbReference type="SUPFAM" id="SSF52540">
    <property type="entry name" value="P-loop containing nucleoside triphosphate hydrolases"/>
    <property type="match status" value="1"/>
</dbReference>
<keyword evidence="2 3" id="KW-0067">ATP-binding</keyword>
<evidence type="ECO:0000256" key="1">
    <source>
        <dbReference type="ARBA" id="ARBA00022741"/>
    </source>
</evidence>
<dbReference type="KEGG" id="pdx:Psed_3870"/>
<comment type="pathway">
    <text evidence="3">Cofactor biosynthesis; coenzyme A biosynthesis; CoA from (R)-pantothenate: step 5/5.</text>
</comment>
<dbReference type="GO" id="GO:0005524">
    <property type="term" value="F:ATP binding"/>
    <property type="evidence" value="ECO:0007669"/>
    <property type="project" value="UniProtKB-UniRule"/>
</dbReference>
<comment type="catalytic activity">
    <reaction evidence="3">
        <text>3'-dephospho-CoA + ATP = ADP + CoA + H(+)</text>
        <dbReference type="Rhea" id="RHEA:18245"/>
        <dbReference type="ChEBI" id="CHEBI:15378"/>
        <dbReference type="ChEBI" id="CHEBI:30616"/>
        <dbReference type="ChEBI" id="CHEBI:57287"/>
        <dbReference type="ChEBI" id="CHEBI:57328"/>
        <dbReference type="ChEBI" id="CHEBI:456216"/>
        <dbReference type="EC" id="2.7.1.24"/>
    </reaction>
</comment>
<dbReference type="GO" id="GO:0005737">
    <property type="term" value="C:cytoplasm"/>
    <property type="evidence" value="ECO:0007669"/>
    <property type="project" value="UniProtKB-SubCell"/>
</dbReference>
<keyword evidence="3" id="KW-0963">Cytoplasm</keyword>
<dbReference type="AlphaFoldDB" id="F4CN25"/>
<dbReference type="EMBL" id="CP002593">
    <property type="protein sequence ID" value="AEA26038.1"/>
    <property type="molecule type" value="Genomic_DNA"/>
</dbReference>
<dbReference type="HAMAP" id="MF_00376">
    <property type="entry name" value="Dephospho_CoA_kinase"/>
    <property type="match status" value="1"/>
</dbReference>
<keyword evidence="7" id="KW-1185">Reference proteome</keyword>
<dbReference type="PROSITE" id="PS51219">
    <property type="entry name" value="DPCK"/>
    <property type="match status" value="1"/>
</dbReference>
<evidence type="ECO:0000313" key="7">
    <source>
        <dbReference type="Proteomes" id="UP000007809"/>
    </source>
</evidence>
<feature type="binding site" evidence="3">
    <location>
        <begin position="11"/>
        <end position="16"/>
    </location>
    <ligand>
        <name>ATP</name>
        <dbReference type="ChEBI" id="CHEBI:30616"/>
    </ligand>
</feature>
<keyword evidence="3" id="KW-0173">Coenzyme A biosynthesis</keyword>
<dbReference type="eggNOG" id="COG0237">
    <property type="taxonomic scope" value="Bacteria"/>
</dbReference>
<dbReference type="EC" id="2.7.1.24" evidence="3 4"/>
<gene>
    <name evidence="3" type="primary">coaE</name>
    <name evidence="6" type="ordered locus">Psed_3870</name>
</gene>
<comment type="function">
    <text evidence="3">Catalyzes the phosphorylation of the 3'-hydroxyl group of dephosphocoenzyme A to form coenzyme A.</text>
</comment>
<sequence>MLSVGLTGGIGSGKSTVASRLVALGAVLVDADRIAREVVAAGSEGLARIVEAFGPEVVGADGELDRPRMAAVVFADPAARDRLNAIVHPLVRAGSAAQVAAAPSDAIVVQDVPLLVEGGMGAGFALVVVVHADEEVRVERLVGSRGMAEDDARARIRAQAGDAQRRAAADVLLDNSGSAADLHARVDALWTGRLVPFRDNLVAGRPAVGAAGAAGDEDDAAAAARLLARVRAAVGESGDVEPAVSPAGDGVVELRVRLTDPAAPALAEAFARRGFVPDGDGGWASADPGLPARVRTSGRAG</sequence>
<dbReference type="InterPro" id="IPR027417">
    <property type="entry name" value="P-loop_NTPase"/>
</dbReference>
<dbReference type="Pfam" id="PF01121">
    <property type="entry name" value="CoaE"/>
    <property type="match status" value="1"/>
</dbReference>
<dbReference type="PANTHER" id="PTHR10695">
    <property type="entry name" value="DEPHOSPHO-COA KINASE-RELATED"/>
    <property type="match status" value="1"/>
</dbReference>
<evidence type="ECO:0000313" key="6">
    <source>
        <dbReference type="EMBL" id="AEA26038.1"/>
    </source>
</evidence>
<evidence type="ECO:0000256" key="5">
    <source>
        <dbReference type="SAM" id="MobiDB-lite"/>
    </source>
</evidence>
<dbReference type="PANTHER" id="PTHR10695:SF46">
    <property type="entry name" value="BIFUNCTIONAL COENZYME A SYNTHASE-RELATED"/>
    <property type="match status" value="1"/>
</dbReference>
<evidence type="ECO:0000256" key="3">
    <source>
        <dbReference type="HAMAP-Rule" id="MF_00376"/>
    </source>
</evidence>
<feature type="region of interest" description="Disordered" evidence="5">
    <location>
        <begin position="281"/>
        <end position="301"/>
    </location>
</feature>
<comment type="similarity">
    <text evidence="3">Belongs to the CoaE family.</text>
</comment>
<protein>
    <recommendedName>
        <fullName evidence="3 4">Dephospho-CoA kinase</fullName>
        <ecNumber evidence="3 4">2.7.1.24</ecNumber>
    </recommendedName>
    <alternativeName>
        <fullName evidence="3">Dephosphocoenzyme A kinase</fullName>
    </alternativeName>
</protein>
<keyword evidence="1 3" id="KW-0547">Nucleotide-binding</keyword>
<dbReference type="InterPro" id="IPR001977">
    <property type="entry name" value="Depp_CoAkinase"/>
</dbReference>
<dbReference type="NCBIfam" id="TIGR00152">
    <property type="entry name" value="dephospho-CoA kinase"/>
    <property type="match status" value="1"/>
</dbReference>
<comment type="subcellular location">
    <subcellularLocation>
        <location evidence="3">Cytoplasm</location>
    </subcellularLocation>
</comment>
<keyword evidence="3 6" id="KW-0808">Transferase</keyword>
<dbReference type="Proteomes" id="UP000007809">
    <property type="component" value="Chromosome"/>
</dbReference>
<dbReference type="GO" id="GO:0015937">
    <property type="term" value="P:coenzyme A biosynthetic process"/>
    <property type="evidence" value="ECO:0007669"/>
    <property type="project" value="UniProtKB-UniRule"/>
</dbReference>
<organism evidence="6 7">
    <name type="scientific">Pseudonocardia dioxanivorans (strain ATCC 55486 / DSM 44775 / JCM 13855 / CB1190)</name>
    <dbReference type="NCBI Taxonomy" id="675635"/>
    <lineage>
        <taxon>Bacteria</taxon>
        <taxon>Bacillati</taxon>
        <taxon>Actinomycetota</taxon>
        <taxon>Actinomycetes</taxon>
        <taxon>Pseudonocardiales</taxon>
        <taxon>Pseudonocardiaceae</taxon>
        <taxon>Pseudonocardia</taxon>
    </lineage>
</organism>